<evidence type="ECO:0000256" key="1">
    <source>
        <dbReference type="SAM" id="MobiDB-lite"/>
    </source>
</evidence>
<gene>
    <name evidence="3" type="ORF">CKAN_01801700</name>
</gene>
<feature type="transmembrane region" description="Helical" evidence="2">
    <location>
        <begin position="158"/>
        <end position="179"/>
    </location>
</feature>
<dbReference type="Proteomes" id="UP000283530">
    <property type="component" value="Unassembled WGS sequence"/>
</dbReference>
<keyword evidence="4" id="KW-1185">Reference proteome</keyword>
<protein>
    <submittedName>
        <fullName evidence="3">Tetraspanin-18</fullName>
    </submittedName>
</protein>
<feature type="region of interest" description="Disordered" evidence="1">
    <location>
        <begin position="256"/>
        <end position="283"/>
    </location>
</feature>
<accession>A0A3S3MSK1</accession>
<feature type="transmembrane region" description="Helical" evidence="2">
    <location>
        <begin position="125"/>
        <end position="146"/>
    </location>
</feature>
<feature type="compositionally biased region" description="Low complexity" evidence="1">
    <location>
        <begin position="262"/>
        <end position="273"/>
    </location>
</feature>
<name>A0A3S3MSK1_9MAGN</name>
<reference evidence="3 4" key="1">
    <citation type="journal article" date="2019" name="Nat. Plants">
        <title>Stout camphor tree genome fills gaps in understanding of flowering plant genome evolution.</title>
        <authorList>
            <person name="Chaw S.M."/>
            <person name="Liu Y.C."/>
            <person name="Wu Y.W."/>
            <person name="Wang H.Y."/>
            <person name="Lin C.I."/>
            <person name="Wu C.S."/>
            <person name="Ke H.M."/>
            <person name="Chang L.Y."/>
            <person name="Hsu C.Y."/>
            <person name="Yang H.T."/>
            <person name="Sudianto E."/>
            <person name="Hsu M.H."/>
            <person name="Wu K.P."/>
            <person name="Wang L.N."/>
            <person name="Leebens-Mack J.H."/>
            <person name="Tsai I.J."/>
        </authorList>
    </citation>
    <scope>NUCLEOTIDE SEQUENCE [LARGE SCALE GENOMIC DNA]</scope>
    <source>
        <strain evidence="4">cv. Chaw 1501</strain>
        <tissue evidence="3">Young leaves</tissue>
    </source>
</reference>
<dbReference type="EMBL" id="QPKB01000007">
    <property type="protein sequence ID" value="RWR88973.1"/>
    <property type="molecule type" value="Genomic_DNA"/>
</dbReference>
<keyword evidence="2" id="KW-0812">Transmembrane</keyword>
<proteinExistence type="predicted"/>
<feature type="transmembrane region" description="Helical" evidence="2">
    <location>
        <begin position="211"/>
        <end position="230"/>
    </location>
</feature>
<evidence type="ECO:0000313" key="3">
    <source>
        <dbReference type="EMBL" id="RWR88973.1"/>
    </source>
</evidence>
<sequence length="304" mass="33602">MHRSSASSSSPESLSCSSCCCWWSRGFVAFFLKFLNFLQAFVGVSILLYSVWMLSHWNNHGWIPPPPPSAPAPDNTNSVPLLLNSQYSATVRVPELVLSRKLGLELASGIDSGPQFDLSSRPVPWFIYLFMGIGISLCLVTCMGYIAVEAINGCCLSFYTMLTSIIIIFEAALVGFIAFNKHWDEDLPYDPTGQLDSLRSFIEDNIDVCKWVGLAVIIIQALSLLLSMILRAMVSSRTENYDSDDDYAAVRGGSWQPLINPQAGQSRQTSGSTSMGGQGIQPTTWNTRMKEKYGLNMSAFTYDH</sequence>
<organism evidence="3 4">
    <name type="scientific">Cinnamomum micranthum f. kanehirae</name>
    <dbReference type="NCBI Taxonomy" id="337451"/>
    <lineage>
        <taxon>Eukaryota</taxon>
        <taxon>Viridiplantae</taxon>
        <taxon>Streptophyta</taxon>
        <taxon>Embryophyta</taxon>
        <taxon>Tracheophyta</taxon>
        <taxon>Spermatophyta</taxon>
        <taxon>Magnoliopsida</taxon>
        <taxon>Magnoliidae</taxon>
        <taxon>Laurales</taxon>
        <taxon>Lauraceae</taxon>
        <taxon>Cinnamomum</taxon>
    </lineage>
</organism>
<evidence type="ECO:0000256" key="2">
    <source>
        <dbReference type="SAM" id="Phobius"/>
    </source>
</evidence>
<keyword evidence="2" id="KW-0472">Membrane</keyword>
<feature type="transmembrane region" description="Helical" evidence="2">
    <location>
        <begin position="34"/>
        <end position="52"/>
    </location>
</feature>
<dbReference type="OrthoDB" id="723894at2759"/>
<evidence type="ECO:0000313" key="4">
    <source>
        <dbReference type="Proteomes" id="UP000283530"/>
    </source>
</evidence>
<keyword evidence="2" id="KW-1133">Transmembrane helix</keyword>
<dbReference type="AlphaFoldDB" id="A0A3S3MSK1"/>
<comment type="caution">
    <text evidence="3">The sequence shown here is derived from an EMBL/GenBank/DDBJ whole genome shotgun (WGS) entry which is preliminary data.</text>
</comment>